<name>A0A1W1BG51_9ZZZZ</name>
<dbReference type="EC" id="2.7.13.3" evidence="2"/>
<proteinExistence type="predicted"/>
<keyword evidence="5" id="KW-0547">Nucleotide-binding</keyword>
<evidence type="ECO:0000256" key="6">
    <source>
        <dbReference type="ARBA" id="ARBA00022777"/>
    </source>
</evidence>
<dbReference type="EMBL" id="FPHM01000002">
    <property type="protein sequence ID" value="SFV52471.1"/>
    <property type="molecule type" value="Genomic_DNA"/>
</dbReference>
<dbReference type="Gene3D" id="3.30.450.20">
    <property type="entry name" value="PAS domain"/>
    <property type="match status" value="1"/>
</dbReference>
<evidence type="ECO:0000259" key="9">
    <source>
        <dbReference type="PROSITE" id="PS50109"/>
    </source>
</evidence>
<dbReference type="Pfam" id="PF02518">
    <property type="entry name" value="HATPase_c"/>
    <property type="match status" value="1"/>
</dbReference>
<dbReference type="InterPro" id="IPR005467">
    <property type="entry name" value="His_kinase_dom"/>
</dbReference>
<evidence type="ECO:0000256" key="1">
    <source>
        <dbReference type="ARBA" id="ARBA00000085"/>
    </source>
</evidence>
<feature type="domain" description="Histidine kinase" evidence="9">
    <location>
        <begin position="66"/>
        <end position="249"/>
    </location>
</feature>
<comment type="catalytic activity">
    <reaction evidence="1">
        <text>ATP + protein L-histidine = ADP + protein N-phospho-L-histidine.</text>
        <dbReference type="EC" id="2.7.13.3"/>
    </reaction>
</comment>
<sequence length="249" mass="28716">MHTFALSFTFESFILSIFLAYIFILINDSKIFTFQTNHALSVDTLVKKRTQVLETSLIEKDVLYQELNHRIKNNLMMILSLVKLQIIKDEKKEVKEALMVTKHRIESIFSLYESLLLDNKNLNVSTLEYFTNICEMIQMDEVSDVEIVYDIHIDLEVNTLIYVGLVLNELVTNAFKYAFEEKGTISISLYKKDKEILFIVEDDGQGFVQKNTESLGLTIIESLVKGQLKGSLEIWSEKGTTVCMSWKDA</sequence>
<gene>
    <name evidence="10" type="ORF">MNB_SV-13-1931</name>
</gene>
<evidence type="ECO:0000256" key="4">
    <source>
        <dbReference type="ARBA" id="ARBA00022679"/>
    </source>
</evidence>
<evidence type="ECO:0000256" key="8">
    <source>
        <dbReference type="SAM" id="Phobius"/>
    </source>
</evidence>
<dbReference type="Gene3D" id="3.30.565.10">
    <property type="entry name" value="Histidine kinase-like ATPase, C-terminal domain"/>
    <property type="match status" value="1"/>
</dbReference>
<keyword evidence="6 10" id="KW-0418">Kinase</keyword>
<evidence type="ECO:0000256" key="2">
    <source>
        <dbReference type="ARBA" id="ARBA00012438"/>
    </source>
</evidence>
<dbReference type="SUPFAM" id="SSF55874">
    <property type="entry name" value="ATPase domain of HSP90 chaperone/DNA topoisomerase II/histidine kinase"/>
    <property type="match status" value="1"/>
</dbReference>
<feature type="transmembrane region" description="Helical" evidence="8">
    <location>
        <begin position="6"/>
        <end position="26"/>
    </location>
</feature>
<keyword evidence="8" id="KW-0472">Membrane</keyword>
<dbReference type="PANTHER" id="PTHR41523">
    <property type="entry name" value="TWO-COMPONENT SYSTEM SENSOR PROTEIN"/>
    <property type="match status" value="1"/>
</dbReference>
<reference evidence="10" key="1">
    <citation type="submission" date="2016-10" db="EMBL/GenBank/DDBJ databases">
        <authorList>
            <person name="de Groot N.N."/>
        </authorList>
    </citation>
    <scope>NUCLEOTIDE SEQUENCE</scope>
</reference>
<evidence type="ECO:0000256" key="7">
    <source>
        <dbReference type="ARBA" id="ARBA00022840"/>
    </source>
</evidence>
<dbReference type="InterPro" id="IPR036890">
    <property type="entry name" value="HATPase_C_sf"/>
</dbReference>
<organism evidence="10">
    <name type="scientific">hydrothermal vent metagenome</name>
    <dbReference type="NCBI Taxonomy" id="652676"/>
    <lineage>
        <taxon>unclassified sequences</taxon>
        <taxon>metagenomes</taxon>
        <taxon>ecological metagenomes</taxon>
    </lineage>
</organism>
<dbReference type="AlphaFoldDB" id="A0A1W1BG51"/>
<dbReference type="PANTHER" id="PTHR41523:SF8">
    <property type="entry name" value="ETHYLENE RESPONSE SENSOR PROTEIN"/>
    <property type="match status" value="1"/>
</dbReference>
<keyword evidence="8" id="KW-1133">Transmembrane helix</keyword>
<dbReference type="PROSITE" id="PS50109">
    <property type="entry name" value="HIS_KIN"/>
    <property type="match status" value="1"/>
</dbReference>
<dbReference type="SMART" id="SM00387">
    <property type="entry name" value="HATPase_c"/>
    <property type="match status" value="1"/>
</dbReference>
<dbReference type="InterPro" id="IPR011495">
    <property type="entry name" value="Sig_transdc_His_kin_sub2_dim/P"/>
</dbReference>
<evidence type="ECO:0000313" key="10">
    <source>
        <dbReference type="EMBL" id="SFV52471.1"/>
    </source>
</evidence>
<dbReference type="Pfam" id="PF07568">
    <property type="entry name" value="HisKA_2"/>
    <property type="match status" value="1"/>
</dbReference>
<keyword evidence="4" id="KW-0808">Transferase</keyword>
<keyword evidence="7" id="KW-0067">ATP-binding</keyword>
<protein>
    <recommendedName>
        <fullName evidence="2">histidine kinase</fullName>
        <ecNumber evidence="2">2.7.13.3</ecNumber>
    </recommendedName>
</protein>
<dbReference type="GO" id="GO:0005524">
    <property type="term" value="F:ATP binding"/>
    <property type="evidence" value="ECO:0007669"/>
    <property type="project" value="UniProtKB-KW"/>
</dbReference>
<dbReference type="GO" id="GO:0004673">
    <property type="term" value="F:protein histidine kinase activity"/>
    <property type="evidence" value="ECO:0007669"/>
    <property type="project" value="UniProtKB-EC"/>
</dbReference>
<evidence type="ECO:0000256" key="3">
    <source>
        <dbReference type="ARBA" id="ARBA00022553"/>
    </source>
</evidence>
<keyword evidence="3" id="KW-0597">Phosphoprotein</keyword>
<keyword evidence="8" id="KW-0812">Transmembrane</keyword>
<accession>A0A1W1BG51</accession>
<dbReference type="InterPro" id="IPR003594">
    <property type="entry name" value="HATPase_dom"/>
</dbReference>
<evidence type="ECO:0000256" key="5">
    <source>
        <dbReference type="ARBA" id="ARBA00022741"/>
    </source>
</evidence>